<feature type="domain" description="ABC transmembrane type-2" evidence="9">
    <location>
        <begin position="155"/>
        <end position="382"/>
    </location>
</feature>
<dbReference type="InterPro" id="IPR013525">
    <property type="entry name" value="ABC2_TM"/>
</dbReference>
<dbReference type="GO" id="GO:0140359">
    <property type="term" value="F:ABC-type transporter activity"/>
    <property type="evidence" value="ECO:0007669"/>
    <property type="project" value="InterPro"/>
</dbReference>
<dbReference type="Pfam" id="PF12698">
    <property type="entry name" value="ABC2_membrane_3"/>
    <property type="match status" value="1"/>
</dbReference>
<organism evidence="10 11">
    <name type="scientific">Ruminiclostridium hungatei</name>
    <name type="common">Clostridium hungatei</name>
    <dbReference type="NCBI Taxonomy" id="48256"/>
    <lineage>
        <taxon>Bacteria</taxon>
        <taxon>Bacillati</taxon>
        <taxon>Bacillota</taxon>
        <taxon>Clostridia</taxon>
        <taxon>Eubacteriales</taxon>
        <taxon>Oscillospiraceae</taxon>
        <taxon>Ruminiclostridium</taxon>
    </lineage>
</organism>
<evidence type="ECO:0000256" key="5">
    <source>
        <dbReference type="ARBA" id="ARBA00022692"/>
    </source>
</evidence>
<keyword evidence="4 8" id="KW-1003">Cell membrane</keyword>
<feature type="transmembrane region" description="Helical" evidence="8">
    <location>
        <begin position="239"/>
        <end position="261"/>
    </location>
</feature>
<evidence type="ECO:0000256" key="8">
    <source>
        <dbReference type="RuleBase" id="RU361157"/>
    </source>
</evidence>
<keyword evidence="11" id="KW-1185">Reference proteome</keyword>
<evidence type="ECO:0000256" key="3">
    <source>
        <dbReference type="ARBA" id="ARBA00022448"/>
    </source>
</evidence>
<dbReference type="STRING" id="48256.CLHUN_33710"/>
<dbReference type="RefSeq" id="WP_080065804.1">
    <property type="nucleotide sequence ID" value="NZ_MZGX01000025.1"/>
</dbReference>
<dbReference type="OrthoDB" id="9776218at2"/>
<evidence type="ECO:0000256" key="6">
    <source>
        <dbReference type="ARBA" id="ARBA00022989"/>
    </source>
</evidence>
<reference evidence="10 11" key="1">
    <citation type="submission" date="2017-03" db="EMBL/GenBank/DDBJ databases">
        <title>Genome sequence of Clostridium hungatei DSM 14427.</title>
        <authorList>
            <person name="Poehlein A."/>
            <person name="Daniel R."/>
        </authorList>
    </citation>
    <scope>NUCLEOTIDE SEQUENCE [LARGE SCALE GENOMIC DNA]</scope>
    <source>
        <strain evidence="10 11">DSM 14427</strain>
    </source>
</reference>
<comment type="caution">
    <text evidence="10">The sequence shown here is derived from an EMBL/GenBank/DDBJ whole genome shotgun (WGS) entry which is preliminary data.</text>
</comment>
<keyword evidence="7 8" id="KW-0472">Membrane</keyword>
<feature type="transmembrane region" description="Helical" evidence="8">
    <location>
        <begin position="356"/>
        <end position="375"/>
    </location>
</feature>
<keyword evidence="5 8" id="KW-0812">Transmembrane</keyword>
<dbReference type="PANTHER" id="PTHR30294">
    <property type="entry name" value="MEMBRANE COMPONENT OF ABC TRANSPORTER YHHJ-RELATED"/>
    <property type="match status" value="1"/>
</dbReference>
<dbReference type="EMBL" id="MZGX01000025">
    <property type="protein sequence ID" value="OPX42719.1"/>
    <property type="molecule type" value="Genomic_DNA"/>
</dbReference>
<gene>
    <name evidence="10" type="primary">ybhS</name>
    <name evidence="10" type="ORF">CLHUN_33710</name>
</gene>
<feature type="transmembrane region" description="Helical" evidence="8">
    <location>
        <begin position="302"/>
        <end position="320"/>
    </location>
</feature>
<evidence type="ECO:0000256" key="1">
    <source>
        <dbReference type="ARBA" id="ARBA00004651"/>
    </source>
</evidence>
<evidence type="ECO:0000313" key="11">
    <source>
        <dbReference type="Proteomes" id="UP000191554"/>
    </source>
</evidence>
<protein>
    <recommendedName>
        <fullName evidence="8">Transport permease protein</fullName>
    </recommendedName>
</protein>
<dbReference type="GO" id="GO:0043190">
    <property type="term" value="C:ATP-binding cassette (ABC) transporter complex"/>
    <property type="evidence" value="ECO:0007669"/>
    <property type="project" value="InterPro"/>
</dbReference>
<keyword evidence="3 8" id="KW-0813">Transport</keyword>
<keyword evidence="6 8" id="KW-1133">Transmembrane helix</keyword>
<proteinExistence type="inferred from homology"/>
<comment type="similarity">
    <text evidence="2 8">Belongs to the ABC-2 integral membrane protein family.</text>
</comment>
<evidence type="ECO:0000259" key="9">
    <source>
        <dbReference type="PROSITE" id="PS51012"/>
    </source>
</evidence>
<dbReference type="InterPro" id="IPR051449">
    <property type="entry name" value="ABC-2_transporter_component"/>
</dbReference>
<dbReference type="InterPro" id="IPR000412">
    <property type="entry name" value="ABC_2_transport"/>
</dbReference>
<evidence type="ECO:0000256" key="2">
    <source>
        <dbReference type="ARBA" id="ARBA00007783"/>
    </source>
</evidence>
<evidence type="ECO:0000256" key="7">
    <source>
        <dbReference type="ARBA" id="ARBA00023136"/>
    </source>
</evidence>
<dbReference type="Proteomes" id="UP000191554">
    <property type="component" value="Unassembled WGS sequence"/>
</dbReference>
<dbReference type="PROSITE" id="PS51012">
    <property type="entry name" value="ABC_TM2"/>
    <property type="match status" value="1"/>
</dbReference>
<dbReference type="PANTHER" id="PTHR30294:SF29">
    <property type="entry name" value="MULTIDRUG ABC TRANSPORTER PERMEASE YBHS-RELATED"/>
    <property type="match status" value="1"/>
</dbReference>
<dbReference type="AlphaFoldDB" id="A0A1V4SFR1"/>
<feature type="transmembrane region" description="Helical" evidence="8">
    <location>
        <begin position="326"/>
        <end position="344"/>
    </location>
</feature>
<sequence length="384" mass="42921">MIKNRHGFSFKRFWSIIKKEFIQMKRDPISLKLPFIMPVVMMLLFGYAVNTEVDKIPTAVYDLSSSEESRSFLEQFTGSDYFVIYENVQSEERLEELIKSGRAKAGLVIPGDYSHKIKNGDNAQLQLIIDGTEPTTARTALASGQLIAGGFSQKYTSQGLLKYGITPEKLAGLTLKTAVWYNPDMESSKFTIPGLVGLILQNITIMLTAFALVREKERSTIEQLIVTPIKPSELILGKLIPYIVVGYSGFLFSLAICVWFFKIPVSGSLGLLLLLGFLFVYCSLSIGMLISTFAKNQLQAMIVMVFVLLPSILLSGFIFPREAMPAAIGYIGYFIPLTYFLDIIRGITLKGVGLDYLWQDALALLSFTIVILFIATKRFRKSLD</sequence>
<feature type="transmembrane region" description="Helical" evidence="8">
    <location>
        <begin position="29"/>
        <end position="49"/>
    </location>
</feature>
<comment type="subcellular location">
    <subcellularLocation>
        <location evidence="1 8">Cell membrane</location>
        <topology evidence="1 8">Multi-pass membrane protein</topology>
    </subcellularLocation>
</comment>
<dbReference type="Gene3D" id="3.40.1710.10">
    <property type="entry name" value="abc type-2 transporter like domain"/>
    <property type="match status" value="1"/>
</dbReference>
<evidence type="ECO:0000313" key="10">
    <source>
        <dbReference type="EMBL" id="OPX42719.1"/>
    </source>
</evidence>
<dbReference type="PRINTS" id="PR00164">
    <property type="entry name" value="ABC2TRNSPORT"/>
</dbReference>
<feature type="transmembrane region" description="Helical" evidence="8">
    <location>
        <begin position="267"/>
        <end position="290"/>
    </location>
</feature>
<evidence type="ECO:0000256" key="4">
    <source>
        <dbReference type="ARBA" id="ARBA00022475"/>
    </source>
</evidence>
<name>A0A1V4SFR1_RUMHU</name>
<accession>A0A1V4SFR1</accession>
<dbReference type="InterPro" id="IPR047817">
    <property type="entry name" value="ABC2_TM_bact-type"/>
</dbReference>